<feature type="compositionally biased region" description="Basic and acidic residues" evidence="1">
    <location>
        <begin position="91"/>
        <end position="112"/>
    </location>
</feature>
<organism evidence="2 3">
    <name type="scientific">Dendrothele bispora (strain CBS 962.96)</name>
    <dbReference type="NCBI Taxonomy" id="1314807"/>
    <lineage>
        <taxon>Eukaryota</taxon>
        <taxon>Fungi</taxon>
        <taxon>Dikarya</taxon>
        <taxon>Basidiomycota</taxon>
        <taxon>Agaricomycotina</taxon>
        <taxon>Agaricomycetes</taxon>
        <taxon>Agaricomycetidae</taxon>
        <taxon>Agaricales</taxon>
        <taxon>Agaricales incertae sedis</taxon>
        <taxon>Dendrothele</taxon>
    </lineage>
</organism>
<name>A0A4S8MPG3_DENBC</name>
<dbReference type="OrthoDB" id="3120940at2759"/>
<feature type="region of interest" description="Disordered" evidence="1">
    <location>
        <begin position="204"/>
        <end position="227"/>
    </location>
</feature>
<gene>
    <name evidence="2" type="ORF">K435DRAFT_906601</name>
</gene>
<dbReference type="Proteomes" id="UP000297245">
    <property type="component" value="Unassembled WGS sequence"/>
</dbReference>
<feature type="compositionally biased region" description="Polar residues" evidence="1">
    <location>
        <begin position="213"/>
        <end position="224"/>
    </location>
</feature>
<feature type="region of interest" description="Disordered" evidence="1">
    <location>
        <begin position="1"/>
        <end position="69"/>
    </location>
</feature>
<protein>
    <submittedName>
        <fullName evidence="2">Uncharacterized protein</fullName>
    </submittedName>
</protein>
<reference evidence="2 3" key="1">
    <citation type="journal article" date="2019" name="Nat. Ecol. Evol.">
        <title>Megaphylogeny resolves global patterns of mushroom evolution.</title>
        <authorList>
            <person name="Varga T."/>
            <person name="Krizsan K."/>
            <person name="Foldi C."/>
            <person name="Dima B."/>
            <person name="Sanchez-Garcia M."/>
            <person name="Sanchez-Ramirez S."/>
            <person name="Szollosi G.J."/>
            <person name="Szarkandi J.G."/>
            <person name="Papp V."/>
            <person name="Albert L."/>
            <person name="Andreopoulos W."/>
            <person name="Angelini C."/>
            <person name="Antonin V."/>
            <person name="Barry K.W."/>
            <person name="Bougher N.L."/>
            <person name="Buchanan P."/>
            <person name="Buyck B."/>
            <person name="Bense V."/>
            <person name="Catcheside P."/>
            <person name="Chovatia M."/>
            <person name="Cooper J."/>
            <person name="Damon W."/>
            <person name="Desjardin D."/>
            <person name="Finy P."/>
            <person name="Geml J."/>
            <person name="Haridas S."/>
            <person name="Hughes K."/>
            <person name="Justo A."/>
            <person name="Karasinski D."/>
            <person name="Kautmanova I."/>
            <person name="Kiss B."/>
            <person name="Kocsube S."/>
            <person name="Kotiranta H."/>
            <person name="LaButti K.M."/>
            <person name="Lechner B.E."/>
            <person name="Liimatainen K."/>
            <person name="Lipzen A."/>
            <person name="Lukacs Z."/>
            <person name="Mihaltcheva S."/>
            <person name="Morgado L.N."/>
            <person name="Niskanen T."/>
            <person name="Noordeloos M.E."/>
            <person name="Ohm R.A."/>
            <person name="Ortiz-Santana B."/>
            <person name="Ovrebo C."/>
            <person name="Racz N."/>
            <person name="Riley R."/>
            <person name="Savchenko A."/>
            <person name="Shiryaev A."/>
            <person name="Soop K."/>
            <person name="Spirin V."/>
            <person name="Szebenyi C."/>
            <person name="Tomsovsky M."/>
            <person name="Tulloss R.E."/>
            <person name="Uehling J."/>
            <person name="Grigoriev I.V."/>
            <person name="Vagvolgyi C."/>
            <person name="Papp T."/>
            <person name="Martin F.M."/>
            <person name="Miettinen O."/>
            <person name="Hibbett D.S."/>
            <person name="Nagy L.G."/>
        </authorList>
    </citation>
    <scope>NUCLEOTIDE SEQUENCE [LARGE SCALE GENOMIC DNA]</scope>
    <source>
        <strain evidence="2 3">CBS 962.96</strain>
    </source>
</reference>
<evidence type="ECO:0000256" key="1">
    <source>
        <dbReference type="SAM" id="MobiDB-lite"/>
    </source>
</evidence>
<feature type="region of interest" description="Disordered" evidence="1">
    <location>
        <begin position="91"/>
        <end position="116"/>
    </location>
</feature>
<feature type="compositionally biased region" description="Low complexity" evidence="1">
    <location>
        <begin position="1"/>
        <end position="12"/>
    </location>
</feature>
<dbReference type="AlphaFoldDB" id="A0A4S8MPG3"/>
<sequence length="303" mass="34015">MTVSDSTSSTVSKYYRSPGVSPNTNHPEKGTGKSASTSKYYRPSKHASPLSLSEIFRPIPPGLSPDDKKKWITNMWSTARDNGIDVEEFKRRLYSESQRPPRENGRTRDQKDTTTIPEELIQSWCDPDPEPQYAQNFPVPSLPSLPLETMGHFADAQAGREYSASQGLTSELPSSEVTDDTLVSDEALSQFLIQFFQDWNPNNPSFDPDYLNDHSTTPSSSSLQHELEPQPQYYQYQSQQPQTTRSLSLSVSTPTSGTFAYHQLAIPPTETETYTHSGPFAYRSPEELAELLRVKIIPGPKYP</sequence>
<dbReference type="EMBL" id="ML179059">
    <property type="protein sequence ID" value="THV04184.1"/>
    <property type="molecule type" value="Genomic_DNA"/>
</dbReference>
<accession>A0A4S8MPG3</accession>
<proteinExistence type="predicted"/>
<evidence type="ECO:0000313" key="2">
    <source>
        <dbReference type="EMBL" id="THV04184.1"/>
    </source>
</evidence>
<evidence type="ECO:0000313" key="3">
    <source>
        <dbReference type="Proteomes" id="UP000297245"/>
    </source>
</evidence>
<keyword evidence="3" id="KW-1185">Reference proteome</keyword>